<keyword evidence="5" id="KW-0311">Gluconate utilization</keyword>
<dbReference type="EC" id="1.1.1.44" evidence="3"/>
<dbReference type="InterPro" id="IPR013328">
    <property type="entry name" value="6PGD_dom2"/>
</dbReference>
<keyword evidence="4" id="KW-0560">Oxidoreductase</keyword>
<keyword evidence="6" id="KW-0570">Pentose shunt</keyword>
<evidence type="ECO:0000256" key="6">
    <source>
        <dbReference type="ARBA" id="ARBA00023126"/>
    </source>
</evidence>
<evidence type="ECO:0000256" key="4">
    <source>
        <dbReference type="ARBA" id="ARBA00023002"/>
    </source>
</evidence>
<dbReference type="AlphaFoldDB" id="A0A2P4PJU0"/>
<dbReference type="InterPro" id="IPR008927">
    <property type="entry name" value="6-PGluconate_DH-like_C_sf"/>
</dbReference>
<dbReference type="GO" id="GO:0019521">
    <property type="term" value="P:D-gluconate metabolic process"/>
    <property type="evidence" value="ECO:0007669"/>
    <property type="project" value="UniProtKB-KW"/>
</dbReference>
<dbReference type="GO" id="GO:0004616">
    <property type="term" value="F:phosphogluconate dehydrogenase (decarboxylating) activity"/>
    <property type="evidence" value="ECO:0007669"/>
    <property type="project" value="UniProtKB-EC"/>
</dbReference>
<dbReference type="UniPathway" id="UPA00115">
    <property type="reaction ID" value="UER00410"/>
</dbReference>
<proteinExistence type="inferred from homology"/>
<organism evidence="8 9">
    <name type="scientific">Rhizophagus irregularis (strain DAOM 181602 / DAOM 197198 / MUCL 43194)</name>
    <name type="common">Arbuscular mycorrhizal fungus</name>
    <name type="synonym">Glomus intraradices</name>
    <dbReference type="NCBI Taxonomy" id="747089"/>
    <lineage>
        <taxon>Eukaryota</taxon>
        <taxon>Fungi</taxon>
        <taxon>Fungi incertae sedis</taxon>
        <taxon>Mucoromycota</taxon>
        <taxon>Glomeromycotina</taxon>
        <taxon>Glomeromycetes</taxon>
        <taxon>Glomerales</taxon>
        <taxon>Glomeraceae</taxon>
        <taxon>Rhizophagus</taxon>
    </lineage>
</organism>
<protein>
    <recommendedName>
        <fullName evidence="3">phosphogluconate dehydrogenase (NADP(+)-dependent, decarboxylating)</fullName>
        <ecNumber evidence="3">1.1.1.44</ecNumber>
    </recommendedName>
</protein>
<dbReference type="EMBL" id="AUPC02000209">
    <property type="protein sequence ID" value="POG65651.1"/>
    <property type="molecule type" value="Genomic_DNA"/>
</dbReference>
<comment type="caution">
    <text evidence="8">The sequence shown here is derived from an EMBL/GenBank/DDBJ whole genome shotgun (WGS) entry which is preliminary data.</text>
</comment>
<dbReference type="Proteomes" id="UP000018888">
    <property type="component" value="Unassembled WGS sequence"/>
</dbReference>
<feature type="domain" description="6-phosphogluconate dehydrogenase C-terminal" evidence="7">
    <location>
        <begin position="27"/>
        <end position="56"/>
    </location>
</feature>
<gene>
    <name evidence="8" type="ORF">GLOIN_2v1781506</name>
</gene>
<dbReference type="InterPro" id="IPR006183">
    <property type="entry name" value="Pgluconate_DH"/>
</dbReference>
<dbReference type="Pfam" id="PF00393">
    <property type="entry name" value="6PGD"/>
    <property type="match status" value="1"/>
</dbReference>
<accession>A0A2P4PJU0</accession>
<dbReference type="PANTHER" id="PTHR11811">
    <property type="entry name" value="6-PHOSPHOGLUCONATE DEHYDROGENASE"/>
    <property type="match status" value="1"/>
</dbReference>
<dbReference type="GO" id="GO:0006098">
    <property type="term" value="P:pentose-phosphate shunt"/>
    <property type="evidence" value="ECO:0007669"/>
    <property type="project" value="UniProtKB-UniPathway"/>
</dbReference>
<reference evidence="8 9" key="2">
    <citation type="journal article" date="2018" name="New Phytol.">
        <title>High intraspecific genome diversity in the model arbuscular mycorrhizal symbiont Rhizophagus irregularis.</title>
        <authorList>
            <person name="Chen E.C.H."/>
            <person name="Morin E."/>
            <person name="Beaudet D."/>
            <person name="Noel J."/>
            <person name="Yildirir G."/>
            <person name="Ndikumana S."/>
            <person name="Charron P."/>
            <person name="St-Onge C."/>
            <person name="Giorgi J."/>
            <person name="Kruger M."/>
            <person name="Marton T."/>
            <person name="Ropars J."/>
            <person name="Grigoriev I.V."/>
            <person name="Hainaut M."/>
            <person name="Henrissat B."/>
            <person name="Roux C."/>
            <person name="Martin F."/>
            <person name="Corradi N."/>
        </authorList>
    </citation>
    <scope>NUCLEOTIDE SEQUENCE [LARGE SCALE GENOMIC DNA]</scope>
    <source>
        <strain evidence="8 9">DAOM 197198</strain>
    </source>
</reference>
<evidence type="ECO:0000313" key="9">
    <source>
        <dbReference type="Proteomes" id="UP000018888"/>
    </source>
</evidence>
<evidence type="ECO:0000256" key="1">
    <source>
        <dbReference type="ARBA" id="ARBA00004874"/>
    </source>
</evidence>
<comment type="pathway">
    <text evidence="1">Carbohydrate degradation; pentose phosphate pathway; D-ribulose 5-phosphate from D-glucose 6-phosphate (oxidative stage): step 3/3.</text>
</comment>
<evidence type="ECO:0000313" key="8">
    <source>
        <dbReference type="EMBL" id="POG65651.1"/>
    </source>
</evidence>
<dbReference type="SUPFAM" id="SSF48179">
    <property type="entry name" value="6-phosphogluconate dehydrogenase C-terminal domain-like"/>
    <property type="match status" value="1"/>
</dbReference>
<evidence type="ECO:0000256" key="2">
    <source>
        <dbReference type="ARBA" id="ARBA00008419"/>
    </source>
</evidence>
<sequence>MLKKLYYLDSEESYMLYKWIGETGAEHYVKIVYNSIEYSDMQLICEAYHLMKEGLYFD</sequence>
<evidence type="ECO:0000256" key="3">
    <source>
        <dbReference type="ARBA" id="ARBA00013011"/>
    </source>
</evidence>
<keyword evidence="9" id="KW-1185">Reference proteome</keyword>
<comment type="similarity">
    <text evidence="2">Belongs to the 6-phosphogluconate dehydrogenase family.</text>
</comment>
<reference evidence="8 9" key="1">
    <citation type="journal article" date="2013" name="Proc. Natl. Acad. Sci. U.S.A.">
        <title>Genome of an arbuscular mycorrhizal fungus provides insight into the oldest plant symbiosis.</title>
        <authorList>
            <person name="Tisserant E."/>
            <person name="Malbreil M."/>
            <person name="Kuo A."/>
            <person name="Kohler A."/>
            <person name="Symeonidi A."/>
            <person name="Balestrini R."/>
            <person name="Charron P."/>
            <person name="Duensing N."/>
            <person name="Frei Dit Frey N."/>
            <person name="Gianinazzi-Pearson V."/>
            <person name="Gilbert L.B."/>
            <person name="Handa Y."/>
            <person name="Herr J.R."/>
            <person name="Hijri M."/>
            <person name="Koul R."/>
            <person name="Kawaguchi M."/>
            <person name="Krajinski F."/>
            <person name="Lammers P.J."/>
            <person name="Masclaux F.G."/>
            <person name="Murat C."/>
            <person name="Morin E."/>
            <person name="Ndikumana S."/>
            <person name="Pagni M."/>
            <person name="Petitpierre D."/>
            <person name="Requena N."/>
            <person name="Rosikiewicz P."/>
            <person name="Riley R."/>
            <person name="Saito K."/>
            <person name="San Clemente H."/>
            <person name="Shapiro H."/>
            <person name="van Tuinen D."/>
            <person name="Becard G."/>
            <person name="Bonfante P."/>
            <person name="Paszkowski U."/>
            <person name="Shachar-Hill Y.Y."/>
            <person name="Tuskan G.A."/>
            <person name="Young P.W."/>
            <person name="Sanders I.R."/>
            <person name="Henrissat B."/>
            <person name="Rensing S.A."/>
            <person name="Grigoriev I.V."/>
            <person name="Corradi N."/>
            <person name="Roux C."/>
            <person name="Martin F."/>
        </authorList>
    </citation>
    <scope>NUCLEOTIDE SEQUENCE [LARGE SCALE GENOMIC DNA]</scope>
    <source>
        <strain evidence="8 9">DAOM 197198</strain>
    </source>
</reference>
<evidence type="ECO:0000259" key="7">
    <source>
        <dbReference type="Pfam" id="PF00393"/>
    </source>
</evidence>
<evidence type="ECO:0000256" key="5">
    <source>
        <dbReference type="ARBA" id="ARBA00023064"/>
    </source>
</evidence>
<dbReference type="InterPro" id="IPR006114">
    <property type="entry name" value="6PGDH_C"/>
</dbReference>
<name>A0A2P4PJU0_RHIID</name>
<dbReference type="Gene3D" id="1.10.1040.10">
    <property type="entry name" value="N-(1-d-carboxylethyl)-l-norvaline Dehydrogenase, domain 2"/>
    <property type="match status" value="1"/>
</dbReference>